<dbReference type="Gene3D" id="3.30.200.20">
    <property type="entry name" value="Phosphorylase Kinase, domain 1"/>
    <property type="match status" value="1"/>
</dbReference>
<organism evidence="5 6">
    <name type="scientific">Salana multivorans</name>
    <dbReference type="NCBI Taxonomy" id="120377"/>
    <lineage>
        <taxon>Bacteria</taxon>
        <taxon>Bacillati</taxon>
        <taxon>Actinomycetota</taxon>
        <taxon>Actinomycetes</taxon>
        <taxon>Micrococcales</taxon>
        <taxon>Beutenbergiaceae</taxon>
        <taxon>Salana</taxon>
    </lineage>
</organism>
<name>A0A3N2D7I8_9MICO</name>
<dbReference type="Gene3D" id="3.90.550.10">
    <property type="entry name" value="Spore Coat Polysaccharide Biosynthesis Protein SpsA, Chain A"/>
    <property type="match status" value="1"/>
</dbReference>
<dbReference type="InterPro" id="IPR011009">
    <property type="entry name" value="Kinase-like_dom_sf"/>
</dbReference>
<sequence>MALPHDEFRLLVALTTSGEIHTDAGLSDHLSLPQEDVTEVLARCEQHGYVSDGRLTDLGCAALEPYRVDNAVIMAAGFSQRFAPISYEKPKGVLKVRGEILIERQIRQLLEAGITDITVVVGYRAEYYFYLASKYGVDIVVNPDYATRDNSSSLWVVRERLGNTFVCSSDDYFTENPFERYVYGAYYAATYVEGETEEWCILTDEDDVITAAPIGGADAWVMLGHVYFDRAFSTRFREILEEVYHHAETERKPWETVYLDHVDQLPMRIRRYPDGVIYEFDSLDEVQGFDAAFIENVNSRVLDNIARTLGCEKSDITDFYPLKQGITNLSCHFSFGGAEYVYRHPGIGTEKMIDRVAETAALELAKELGLDTTFLVSDPAEGWKISHFVPNARTLEDHDPAEVRIAMEMGRRLHESGAQLDRRFDYLEEGHAYEELLEQYGPIDVPGYEELKRKAIRLKSLADADGYPLVPSHNDFFGANFLISDSGEVNLIDWEYAGMSDPANDFGTFAVSGQLDEDEMHRALEYHLGRPATFEETRHFFAYTALAGWCWYVWALAKEAQGGNVGEWLYVYYRYAVDYLDKVLDWYENDAATTETMIETGTHA</sequence>
<dbReference type="EMBL" id="RKHQ01000001">
    <property type="protein sequence ID" value="ROR95741.1"/>
    <property type="molecule type" value="Genomic_DNA"/>
</dbReference>
<evidence type="ECO:0000313" key="6">
    <source>
        <dbReference type="Proteomes" id="UP000275356"/>
    </source>
</evidence>
<evidence type="ECO:0000259" key="4">
    <source>
        <dbReference type="Pfam" id="PF12804"/>
    </source>
</evidence>
<dbReference type="PANTHER" id="PTHR43584:SF5">
    <property type="entry name" value="PROTEIN LICC"/>
    <property type="match status" value="1"/>
</dbReference>
<dbReference type="OrthoDB" id="115252at2"/>
<keyword evidence="6" id="KW-1185">Reference proteome</keyword>
<dbReference type="GO" id="GO:0016779">
    <property type="term" value="F:nucleotidyltransferase activity"/>
    <property type="evidence" value="ECO:0007669"/>
    <property type="project" value="UniProtKB-KW"/>
</dbReference>
<dbReference type="Gene3D" id="3.90.1200.10">
    <property type="match status" value="1"/>
</dbReference>
<dbReference type="InterPro" id="IPR025877">
    <property type="entry name" value="MobA-like_NTP_Trfase"/>
</dbReference>
<dbReference type="InterPro" id="IPR002575">
    <property type="entry name" value="Aminoglycoside_PTrfase"/>
</dbReference>
<feature type="domain" description="Aminoglycoside phosphotransferase" evidence="3">
    <location>
        <begin position="395"/>
        <end position="514"/>
    </location>
</feature>
<dbReference type="SUPFAM" id="SSF53448">
    <property type="entry name" value="Nucleotide-diphospho-sugar transferases"/>
    <property type="match status" value="1"/>
</dbReference>
<keyword evidence="1 5" id="KW-0808">Transferase</keyword>
<feature type="domain" description="MobA-like NTP transferase" evidence="4">
    <location>
        <begin position="71"/>
        <end position="170"/>
    </location>
</feature>
<dbReference type="SUPFAM" id="SSF56112">
    <property type="entry name" value="Protein kinase-like (PK-like)"/>
    <property type="match status" value="1"/>
</dbReference>
<dbReference type="InterPro" id="IPR050065">
    <property type="entry name" value="GlmU-like"/>
</dbReference>
<gene>
    <name evidence="5" type="ORF">EDD28_0303</name>
</gene>
<dbReference type="InterPro" id="IPR029044">
    <property type="entry name" value="Nucleotide-diphossugar_trans"/>
</dbReference>
<reference evidence="5 6" key="1">
    <citation type="submission" date="2018-11" db="EMBL/GenBank/DDBJ databases">
        <title>Sequencing the genomes of 1000 actinobacteria strains.</title>
        <authorList>
            <person name="Klenk H.-P."/>
        </authorList>
    </citation>
    <scope>NUCLEOTIDE SEQUENCE [LARGE SCALE GENOMIC DNA]</scope>
    <source>
        <strain evidence="5 6">DSM 13521</strain>
    </source>
</reference>
<dbReference type="CDD" id="cd02523">
    <property type="entry name" value="PC_cytidylyltransferase"/>
    <property type="match status" value="1"/>
</dbReference>
<comment type="caution">
    <text evidence="5">The sequence shown here is derived from an EMBL/GenBank/DDBJ whole genome shotgun (WGS) entry which is preliminary data.</text>
</comment>
<dbReference type="Pfam" id="PF01636">
    <property type="entry name" value="APH"/>
    <property type="match status" value="1"/>
</dbReference>
<dbReference type="Pfam" id="PF12804">
    <property type="entry name" value="NTP_transf_3"/>
    <property type="match status" value="1"/>
</dbReference>
<evidence type="ECO:0000256" key="1">
    <source>
        <dbReference type="ARBA" id="ARBA00022679"/>
    </source>
</evidence>
<protein>
    <submittedName>
        <fullName evidence="5">CTP:phosphocholine cytidylyltransferase-like protein</fullName>
    </submittedName>
</protein>
<dbReference type="Proteomes" id="UP000275356">
    <property type="component" value="Unassembled WGS sequence"/>
</dbReference>
<evidence type="ECO:0000313" key="5">
    <source>
        <dbReference type="EMBL" id="ROR95741.1"/>
    </source>
</evidence>
<keyword evidence="2 5" id="KW-0548">Nucleotidyltransferase</keyword>
<dbReference type="RefSeq" id="WP_123738019.1">
    <property type="nucleotide sequence ID" value="NZ_RKHQ01000001.1"/>
</dbReference>
<dbReference type="AlphaFoldDB" id="A0A3N2D7I8"/>
<evidence type="ECO:0000259" key="3">
    <source>
        <dbReference type="Pfam" id="PF01636"/>
    </source>
</evidence>
<accession>A0A3N2D7I8</accession>
<dbReference type="CDD" id="cd05151">
    <property type="entry name" value="ChoK-like"/>
    <property type="match status" value="1"/>
</dbReference>
<evidence type="ECO:0000256" key="2">
    <source>
        <dbReference type="ARBA" id="ARBA00022695"/>
    </source>
</evidence>
<dbReference type="PANTHER" id="PTHR43584">
    <property type="entry name" value="NUCLEOTIDYL TRANSFERASE"/>
    <property type="match status" value="1"/>
</dbReference>
<proteinExistence type="predicted"/>